<dbReference type="Pfam" id="PF13551">
    <property type="entry name" value="HTH_29"/>
    <property type="match status" value="1"/>
</dbReference>
<evidence type="ECO:0000313" key="3">
    <source>
        <dbReference type="Proteomes" id="UP000632766"/>
    </source>
</evidence>
<sequence>MTRFHVDEHLPADEIDRRYKACPSAREKTHWQVLWLLTRPDGPRTAAAVGRVVGLTPTWVRTLVRRWNADGPAGLADRRKGNGPADALTPERQAELYAALQADPPDGGLWTGPKVIRFVRDRWGVEVVPQTGWRWLKSLGFSLRVPRPRHPRAATAEQQRVWL</sequence>
<dbReference type="SUPFAM" id="SSF46689">
    <property type="entry name" value="Homeodomain-like"/>
    <property type="match status" value="1"/>
</dbReference>
<evidence type="ECO:0000313" key="2">
    <source>
        <dbReference type="EMBL" id="MBH8566623.1"/>
    </source>
</evidence>
<accession>A0A8J7HV99</accession>
<name>A0A8J7HV99_9NOST</name>
<gene>
    <name evidence="2" type="ORF">I8748_31480</name>
</gene>
<dbReference type="EMBL" id="JAECZC010000100">
    <property type="protein sequence ID" value="MBH8566623.1"/>
    <property type="molecule type" value="Genomic_DNA"/>
</dbReference>
<dbReference type="RefSeq" id="WP_198128368.1">
    <property type="nucleotide sequence ID" value="NZ_JAECZC010000100.1"/>
</dbReference>
<dbReference type="InterPro" id="IPR009057">
    <property type="entry name" value="Homeodomain-like_sf"/>
</dbReference>
<proteinExistence type="predicted"/>
<reference evidence="2 3" key="1">
    <citation type="journal article" date="2021" name="Int. J. Syst. Evol. Microbiol.">
        <title>Amazonocrinis nigriterrae gen. nov., sp. nov., Atlanticothrix silvestris gen. nov., sp. nov. and Dendronalium phyllosphericum gen. nov., sp. nov., nostocacean cyanobacteria from Brazilian environments.</title>
        <authorList>
            <person name="Alvarenga D.O."/>
            <person name="Andreote A.P.D."/>
            <person name="Branco L.H.Z."/>
            <person name="Delbaje E."/>
            <person name="Cruz R.B."/>
            <person name="Varani A.M."/>
            <person name="Fiore M.F."/>
        </authorList>
    </citation>
    <scope>NUCLEOTIDE SEQUENCE [LARGE SCALE GENOMIC DNA]</scope>
    <source>
        <strain evidence="2 3">CENA67</strain>
    </source>
</reference>
<evidence type="ECO:0000259" key="1">
    <source>
        <dbReference type="Pfam" id="PF13592"/>
    </source>
</evidence>
<dbReference type="Pfam" id="PF13592">
    <property type="entry name" value="HTH_33"/>
    <property type="match status" value="1"/>
</dbReference>
<dbReference type="Proteomes" id="UP000632766">
    <property type="component" value="Unassembled WGS sequence"/>
</dbReference>
<protein>
    <submittedName>
        <fullName evidence="2">Winged helix-turn-helix domain-containing protein</fullName>
    </submittedName>
</protein>
<keyword evidence="3" id="KW-1185">Reference proteome</keyword>
<dbReference type="InterPro" id="IPR025959">
    <property type="entry name" value="Winged_HTH_dom"/>
</dbReference>
<comment type="caution">
    <text evidence="2">The sequence shown here is derived from an EMBL/GenBank/DDBJ whole genome shotgun (WGS) entry which is preliminary data.</text>
</comment>
<organism evidence="2 3">
    <name type="scientific">Amazonocrinis nigriterrae CENA67</name>
    <dbReference type="NCBI Taxonomy" id="2794033"/>
    <lineage>
        <taxon>Bacteria</taxon>
        <taxon>Bacillati</taxon>
        <taxon>Cyanobacteriota</taxon>
        <taxon>Cyanophyceae</taxon>
        <taxon>Nostocales</taxon>
        <taxon>Nostocaceae</taxon>
        <taxon>Amazonocrinis</taxon>
        <taxon>Amazonocrinis nigriterrae</taxon>
    </lineage>
</organism>
<feature type="domain" description="Winged helix-turn helix" evidence="1">
    <location>
        <begin position="106"/>
        <end position="159"/>
    </location>
</feature>
<dbReference type="AlphaFoldDB" id="A0A8J7HV99"/>